<evidence type="ECO:0000313" key="3">
    <source>
        <dbReference type="Proteomes" id="UP000199564"/>
    </source>
</evidence>
<reference evidence="3" key="1">
    <citation type="submission" date="2016-10" db="EMBL/GenBank/DDBJ databases">
        <authorList>
            <person name="Varghese N."/>
            <person name="Submissions S."/>
        </authorList>
    </citation>
    <scope>NUCLEOTIDE SEQUENCE [LARGE SCALE GENOMIC DNA]</scope>
    <source>
        <strain evidence="3">DSM 15282</strain>
    </source>
</reference>
<dbReference type="AlphaFoldDB" id="A0A1I5F6X5"/>
<organism evidence="2 3">
    <name type="scientific">Algoriphagus ornithinivorans</name>
    <dbReference type="NCBI Taxonomy" id="226506"/>
    <lineage>
        <taxon>Bacteria</taxon>
        <taxon>Pseudomonadati</taxon>
        <taxon>Bacteroidota</taxon>
        <taxon>Cytophagia</taxon>
        <taxon>Cytophagales</taxon>
        <taxon>Cyclobacteriaceae</taxon>
        <taxon>Algoriphagus</taxon>
    </lineage>
</organism>
<evidence type="ECO:0000313" key="2">
    <source>
        <dbReference type="EMBL" id="SFO19507.1"/>
    </source>
</evidence>
<evidence type="ECO:0000256" key="1">
    <source>
        <dbReference type="SAM" id="MobiDB-lite"/>
    </source>
</evidence>
<feature type="region of interest" description="Disordered" evidence="1">
    <location>
        <begin position="18"/>
        <end position="38"/>
    </location>
</feature>
<proteinExistence type="predicted"/>
<dbReference type="Proteomes" id="UP000199564">
    <property type="component" value="Unassembled WGS sequence"/>
</dbReference>
<gene>
    <name evidence="2" type="ORF">SAMN04488519_104244</name>
</gene>
<accession>A0A1I5F6X5</accession>
<name>A0A1I5F6X5_9BACT</name>
<protein>
    <submittedName>
        <fullName evidence="2">Uncharacterized protein</fullName>
    </submittedName>
</protein>
<dbReference type="EMBL" id="FOVW01000004">
    <property type="protein sequence ID" value="SFO19507.1"/>
    <property type="molecule type" value="Genomic_DNA"/>
</dbReference>
<sequence length="91" mass="10724">MREDQKWSHELMNEIHGNTMEIGSDKSERNIGQGADQSISPSEARYISTVFHEVYFYCISKLNPPLKTFLIHRPHRTEHSVEMIIFMLNQF</sequence>
<keyword evidence="3" id="KW-1185">Reference proteome</keyword>